<dbReference type="OrthoDB" id="6430579at2759"/>
<proteinExistence type="predicted"/>
<sequence length="115" mass="13290">MEYADCGKRMQEQKAILKPTVNEVERYLTEVQEAGDKEISTLKDNIANYIRDIGLSRSSKIEEIYADMSAQPLIMEVWSKCAEGITSKEVWYSFLKTQKDTALLWKQAFEDLMVN</sequence>
<organism evidence="1 2">
    <name type="scientific">Araneus ventricosus</name>
    <name type="common">Orbweaver spider</name>
    <name type="synonym">Epeira ventricosa</name>
    <dbReference type="NCBI Taxonomy" id="182803"/>
    <lineage>
        <taxon>Eukaryota</taxon>
        <taxon>Metazoa</taxon>
        <taxon>Ecdysozoa</taxon>
        <taxon>Arthropoda</taxon>
        <taxon>Chelicerata</taxon>
        <taxon>Arachnida</taxon>
        <taxon>Araneae</taxon>
        <taxon>Araneomorphae</taxon>
        <taxon>Entelegynae</taxon>
        <taxon>Araneoidea</taxon>
        <taxon>Araneidae</taxon>
        <taxon>Araneus</taxon>
    </lineage>
</organism>
<dbReference type="EMBL" id="BGPR01105607">
    <property type="protein sequence ID" value="GBM73624.1"/>
    <property type="molecule type" value="Genomic_DNA"/>
</dbReference>
<protein>
    <submittedName>
        <fullName evidence="1">Uncharacterized protein</fullName>
    </submittedName>
</protein>
<comment type="caution">
    <text evidence="1">The sequence shown here is derived from an EMBL/GenBank/DDBJ whole genome shotgun (WGS) entry which is preliminary data.</text>
</comment>
<evidence type="ECO:0000313" key="1">
    <source>
        <dbReference type="EMBL" id="GBM73624.1"/>
    </source>
</evidence>
<reference evidence="1 2" key="1">
    <citation type="journal article" date="2019" name="Sci. Rep.">
        <title>Orb-weaving spider Araneus ventricosus genome elucidates the spidroin gene catalogue.</title>
        <authorList>
            <person name="Kono N."/>
            <person name="Nakamura H."/>
            <person name="Ohtoshi R."/>
            <person name="Moran D.A.P."/>
            <person name="Shinohara A."/>
            <person name="Yoshida Y."/>
            <person name="Fujiwara M."/>
            <person name="Mori M."/>
            <person name="Tomita M."/>
            <person name="Arakawa K."/>
        </authorList>
    </citation>
    <scope>NUCLEOTIDE SEQUENCE [LARGE SCALE GENOMIC DNA]</scope>
</reference>
<name>A0A4Y2I7K8_ARAVE</name>
<accession>A0A4Y2I7K8</accession>
<dbReference type="AlphaFoldDB" id="A0A4Y2I7K8"/>
<keyword evidence="2" id="KW-1185">Reference proteome</keyword>
<gene>
    <name evidence="1" type="ORF">AVEN_15935_1</name>
</gene>
<dbReference type="Proteomes" id="UP000499080">
    <property type="component" value="Unassembled WGS sequence"/>
</dbReference>
<evidence type="ECO:0000313" key="2">
    <source>
        <dbReference type="Proteomes" id="UP000499080"/>
    </source>
</evidence>